<organism evidence="2 3">
    <name type="scientific">Thioalkalivibrio sulfidiphilus (strain HL-EbGR7)</name>
    <dbReference type="NCBI Taxonomy" id="396588"/>
    <lineage>
        <taxon>Bacteria</taxon>
        <taxon>Pseudomonadati</taxon>
        <taxon>Pseudomonadota</taxon>
        <taxon>Gammaproteobacteria</taxon>
        <taxon>Chromatiales</taxon>
        <taxon>Ectothiorhodospiraceae</taxon>
        <taxon>Thioalkalivibrio</taxon>
    </lineage>
</organism>
<dbReference type="Proteomes" id="UP000002383">
    <property type="component" value="Chromosome"/>
</dbReference>
<name>B8GM96_THISH</name>
<dbReference type="STRING" id="396588.Tgr7_2608"/>
<gene>
    <name evidence="2" type="ordered locus">Tgr7_2608</name>
</gene>
<dbReference type="HOGENOM" id="CLU_986732_0_0_6"/>
<dbReference type="AlphaFoldDB" id="B8GM96"/>
<accession>B8GM96</accession>
<feature type="compositionally biased region" description="Gly residues" evidence="1">
    <location>
        <begin position="76"/>
        <end position="88"/>
    </location>
</feature>
<dbReference type="eggNOG" id="COG0515">
    <property type="taxonomic scope" value="Bacteria"/>
</dbReference>
<evidence type="ECO:0000256" key="1">
    <source>
        <dbReference type="SAM" id="MobiDB-lite"/>
    </source>
</evidence>
<evidence type="ECO:0000313" key="3">
    <source>
        <dbReference type="Proteomes" id="UP000002383"/>
    </source>
</evidence>
<keyword evidence="3" id="KW-1185">Reference proteome</keyword>
<dbReference type="EMBL" id="CP001339">
    <property type="protein sequence ID" value="ACL73683.1"/>
    <property type="molecule type" value="Genomic_DNA"/>
</dbReference>
<proteinExistence type="predicted"/>
<feature type="region of interest" description="Disordered" evidence="1">
    <location>
        <begin position="39"/>
        <end position="92"/>
    </location>
</feature>
<protein>
    <submittedName>
        <fullName evidence="2">Uncharacterized protein</fullName>
    </submittedName>
</protein>
<sequence length="282" mass="28906">MTVIDSMNVSSFRHVRRGMTCTLVVMLLVMQAGCKTGDTGPTGAVGPQGEQGDVGPMGPPGPQGLTGSVGPAGPMGEAGPGVPAGGVTGQVLTKAGDTDFDTQWSDAPPQYVVGQEALGGVIFWVDPTAGYVLVAARQDTVGQSYPWGPNVLTGARGNGIGAGIRNTDLIIAAFANVGSYNQLSVPAVCAEYAVQADGVTPCGSPGDAGEVCYGDWYVPSPFELNQLFLNRAVVGGFANATYWSSREVDSNLAETQSFLNGSVTITSKPAGGVRGRCIRMAR</sequence>
<evidence type="ECO:0000313" key="2">
    <source>
        <dbReference type="EMBL" id="ACL73683.1"/>
    </source>
</evidence>
<reference evidence="2 3" key="1">
    <citation type="journal article" date="2011" name="Stand. Genomic Sci.">
        <title>Complete genome sequence of 'Thioalkalivibrio sulfidophilus' HL-EbGr7.</title>
        <authorList>
            <person name="Muyzer G."/>
            <person name="Sorokin D.Y."/>
            <person name="Mavromatis K."/>
            <person name="Lapidus A."/>
            <person name="Clum A."/>
            <person name="Ivanova N."/>
            <person name="Pati A."/>
            <person name="d'Haeseleer P."/>
            <person name="Woyke T."/>
            <person name="Kyrpides N.C."/>
        </authorList>
    </citation>
    <scope>NUCLEOTIDE SEQUENCE [LARGE SCALE GENOMIC DNA]</scope>
    <source>
        <strain evidence="2 3">HL-EbGR7</strain>
    </source>
</reference>
<dbReference type="KEGG" id="tgr:Tgr7_2608"/>